<feature type="domain" description="Inner membrane component" evidence="11">
    <location>
        <begin position="239"/>
        <end position="280"/>
    </location>
</feature>
<evidence type="ECO:0000256" key="6">
    <source>
        <dbReference type="ARBA" id="ARBA00048785"/>
    </source>
</evidence>
<feature type="compositionally biased region" description="Polar residues" evidence="9">
    <location>
        <begin position="9"/>
        <end position="26"/>
    </location>
</feature>
<gene>
    <name evidence="12" type="ORF">QBZ16_003719</name>
</gene>
<evidence type="ECO:0000259" key="11">
    <source>
        <dbReference type="Pfam" id="PF03733"/>
    </source>
</evidence>
<dbReference type="InterPro" id="IPR005185">
    <property type="entry name" value="YccF"/>
</dbReference>
<dbReference type="PANTHER" id="PTHR21058:SF0">
    <property type="entry name" value="6,7-DIMETHYL-8-RIBITYLLUMAZINE SYNTHASE"/>
    <property type="match status" value="1"/>
</dbReference>
<dbReference type="GO" id="GO:0009231">
    <property type="term" value="P:riboflavin biosynthetic process"/>
    <property type="evidence" value="ECO:0007669"/>
    <property type="project" value="UniProtKB-KW"/>
</dbReference>
<dbReference type="GO" id="GO:0000906">
    <property type="term" value="F:6,7-dimethyl-8-ribityllumazine synthase activity"/>
    <property type="evidence" value="ECO:0007669"/>
    <property type="project" value="UniProtKB-EC"/>
</dbReference>
<dbReference type="NCBIfam" id="TIGR00114">
    <property type="entry name" value="lumazine-synth"/>
    <property type="match status" value="1"/>
</dbReference>
<dbReference type="Proteomes" id="UP001255856">
    <property type="component" value="Unassembled WGS sequence"/>
</dbReference>
<sequence length="348" mass="37317">MKVARRQRLQQNIGARNGNDSPASKSSEAEFEPKDAEPLEDDDEEEEEEEDSDDEEEYAGSQEFHGSLDGTGLRIGIVIARFNELITKPLLTGAKEMLERHWVDVDEDVDVAWVPGSFELPVVAKAMARSGKYDAIIAIGAVVRGATGHYEAVVGAATSGTMNATVDTGVPVVFNVLTCDTMEQAMDRAGGKAGNKGAEAAIVAVEMANLLAEMRDVGAAADITVWGNREPILPLRRAIWIVTGGLWLAILYCVAAVGMLCTIVFAPFALQVFRIAMFALDGGITLEPYASFMENPAHPYTIAGNICWALLFGWQLVLAHLGAALVQALSIVGLSTAIVNVQMATYVM</sequence>
<evidence type="ECO:0000256" key="10">
    <source>
        <dbReference type="SAM" id="Phobius"/>
    </source>
</evidence>
<evidence type="ECO:0000256" key="5">
    <source>
        <dbReference type="ARBA" id="ARBA00022679"/>
    </source>
</evidence>
<evidence type="ECO:0000256" key="4">
    <source>
        <dbReference type="ARBA" id="ARBA00022619"/>
    </source>
</evidence>
<feature type="transmembrane region" description="Helical" evidence="10">
    <location>
        <begin position="238"/>
        <end position="266"/>
    </location>
</feature>
<keyword evidence="5" id="KW-0808">Transferase</keyword>
<protein>
    <recommendedName>
        <fullName evidence="8">6,7-dimethyl-8-ribityllumazine synthase, chloroplastic</fullName>
        <ecNumber evidence="3">2.5.1.78</ecNumber>
    </recommendedName>
</protein>
<evidence type="ECO:0000256" key="1">
    <source>
        <dbReference type="ARBA" id="ARBA00004917"/>
    </source>
</evidence>
<keyword evidence="10" id="KW-1133">Transmembrane helix</keyword>
<comment type="pathway">
    <text evidence="1">Cofactor biosynthesis; riboflavin biosynthesis; riboflavin from 2-hydroxy-3-oxobutyl phosphate and 5-amino-6-(D-ribitylamino)uracil: step 1/2.</text>
</comment>
<dbReference type="AlphaFoldDB" id="A0AAD9MN01"/>
<name>A0AAD9MN01_PROWI</name>
<keyword evidence="10" id="KW-0812">Transmembrane</keyword>
<dbReference type="Gene3D" id="3.40.50.960">
    <property type="entry name" value="Lumazine/riboflavin synthase"/>
    <property type="match status" value="1"/>
</dbReference>
<comment type="similarity">
    <text evidence="2">Belongs to the DMRL synthase family.</text>
</comment>
<feature type="transmembrane region" description="Helical" evidence="10">
    <location>
        <begin position="328"/>
        <end position="347"/>
    </location>
</feature>
<evidence type="ECO:0000256" key="3">
    <source>
        <dbReference type="ARBA" id="ARBA00012664"/>
    </source>
</evidence>
<evidence type="ECO:0000256" key="8">
    <source>
        <dbReference type="ARBA" id="ARBA00072565"/>
    </source>
</evidence>
<comment type="subunit">
    <text evidence="7">Oligomer forming an icosahedral capsid.</text>
</comment>
<evidence type="ECO:0000313" key="12">
    <source>
        <dbReference type="EMBL" id="KAK2077851.1"/>
    </source>
</evidence>
<proteinExistence type="inferred from homology"/>
<feature type="compositionally biased region" description="Acidic residues" evidence="9">
    <location>
        <begin position="38"/>
        <end position="58"/>
    </location>
</feature>
<dbReference type="EMBL" id="JASFZW010000005">
    <property type="protein sequence ID" value="KAK2077851.1"/>
    <property type="molecule type" value="Genomic_DNA"/>
</dbReference>
<keyword evidence="10" id="KW-0472">Membrane</keyword>
<feature type="domain" description="Inner membrane component" evidence="11">
    <location>
        <begin position="304"/>
        <end position="347"/>
    </location>
</feature>
<reference evidence="12" key="1">
    <citation type="submission" date="2021-01" db="EMBL/GenBank/DDBJ databases">
        <authorList>
            <person name="Eckstrom K.M.E."/>
        </authorList>
    </citation>
    <scope>NUCLEOTIDE SEQUENCE</scope>
    <source>
        <strain evidence="12">UVCC 0001</strain>
    </source>
</reference>
<dbReference type="FunFam" id="3.40.50.960:FF:000001">
    <property type="entry name" value="6,7-dimethyl-8-ribityllumazine synthase"/>
    <property type="match status" value="1"/>
</dbReference>
<dbReference type="SUPFAM" id="SSF52121">
    <property type="entry name" value="Lumazine synthase"/>
    <property type="match status" value="1"/>
</dbReference>
<dbReference type="Pfam" id="PF03733">
    <property type="entry name" value="YccF"/>
    <property type="match status" value="2"/>
</dbReference>
<comment type="catalytic activity">
    <reaction evidence="6">
        <text>(2S)-2-hydroxy-3-oxobutyl phosphate + 5-amino-6-(D-ribitylamino)uracil = 6,7-dimethyl-8-(1-D-ribityl)lumazine + phosphate + 2 H2O + H(+)</text>
        <dbReference type="Rhea" id="RHEA:26152"/>
        <dbReference type="ChEBI" id="CHEBI:15377"/>
        <dbReference type="ChEBI" id="CHEBI:15378"/>
        <dbReference type="ChEBI" id="CHEBI:15934"/>
        <dbReference type="ChEBI" id="CHEBI:43474"/>
        <dbReference type="ChEBI" id="CHEBI:58201"/>
        <dbReference type="ChEBI" id="CHEBI:58830"/>
        <dbReference type="EC" id="2.5.1.78"/>
    </reaction>
</comment>
<feature type="region of interest" description="Disordered" evidence="9">
    <location>
        <begin position="1"/>
        <end position="67"/>
    </location>
</feature>
<dbReference type="Pfam" id="PF00885">
    <property type="entry name" value="DMRL_synthase"/>
    <property type="match status" value="1"/>
</dbReference>
<organism evidence="12 13">
    <name type="scientific">Prototheca wickerhamii</name>
    <dbReference type="NCBI Taxonomy" id="3111"/>
    <lineage>
        <taxon>Eukaryota</taxon>
        <taxon>Viridiplantae</taxon>
        <taxon>Chlorophyta</taxon>
        <taxon>core chlorophytes</taxon>
        <taxon>Trebouxiophyceae</taxon>
        <taxon>Chlorellales</taxon>
        <taxon>Chlorellaceae</taxon>
        <taxon>Prototheca</taxon>
    </lineage>
</organism>
<feature type="compositionally biased region" description="Basic and acidic residues" evidence="9">
    <location>
        <begin position="27"/>
        <end position="37"/>
    </location>
</feature>
<keyword evidence="13" id="KW-1185">Reference proteome</keyword>
<evidence type="ECO:0000256" key="2">
    <source>
        <dbReference type="ARBA" id="ARBA00007424"/>
    </source>
</evidence>
<dbReference type="GO" id="GO:0009349">
    <property type="term" value="C:riboflavin synthase complex"/>
    <property type="evidence" value="ECO:0007669"/>
    <property type="project" value="InterPro"/>
</dbReference>
<dbReference type="HAMAP" id="MF_00178">
    <property type="entry name" value="Lumazine_synth"/>
    <property type="match status" value="1"/>
</dbReference>
<evidence type="ECO:0000256" key="7">
    <source>
        <dbReference type="ARBA" id="ARBA00063688"/>
    </source>
</evidence>
<evidence type="ECO:0000313" key="13">
    <source>
        <dbReference type="Proteomes" id="UP001255856"/>
    </source>
</evidence>
<dbReference type="EC" id="2.5.1.78" evidence="3"/>
<dbReference type="InterPro" id="IPR002180">
    <property type="entry name" value="LS/RS"/>
</dbReference>
<dbReference type="InterPro" id="IPR036467">
    <property type="entry name" value="LS/RS_sf"/>
</dbReference>
<keyword evidence="4" id="KW-0686">Riboflavin biosynthesis</keyword>
<dbReference type="CDD" id="cd09209">
    <property type="entry name" value="Lumazine_synthase-I"/>
    <property type="match status" value="1"/>
</dbReference>
<accession>A0AAD9MN01</accession>
<dbReference type="PANTHER" id="PTHR21058">
    <property type="entry name" value="6,7-DIMETHYL-8-RIBITYLLUMAZINE SYNTHASE DMRL SYNTHASE LUMAZINE SYNTHASE"/>
    <property type="match status" value="1"/>
</dbReference>
<evidence type="ECO:0000256" key="9">
    <source>
        <dbReference type="SAM" id="MobiDB-lite"/>
    </source>
</evidence>
<comment type="caution">
    <text evidence="12">The sequence shown here is derived from an EMBL/GenBank/DDBJ whole genome shotgun (WGS) entry which is preliminary data.</text>
</comment>
<dbReference type="InterPro" id="IPR034964">
    <property type="entry name" value="LS"/>
</dbReference>